<organism evidence="3">
    <name type="scientific">Tanacetum cinerariifolium</name>
    <name type="common">Dalmatian daisy</name>
    <name type="synonym">Chrysanthemum cinerariifolium</name>
    <dbReference type="NCBI Taxonomy" id="118510"/>
    <lineage>
        <taxon>Eukaryota</taxon>
        <taxon>Viridiplantae</taxon>
        <taxon>Streptophyta</taxon>
        <taxon>Embryophyta</taxon>
        <taxon>Tracheophyta</taxon>
        <taxon>Spermatophyta</taxon>
        <taxon>Magnoliopsida</taxon>
        <taxon>eudicotyledons</taxon>
        <taxon>Gunneridae</taxon>
        <taxon>Pentapetalae</taxon>
        <taxon>asterids</taxon>
        <taxon>campanulids</taxon>
        <taxon>Asterales</taxon>
        <taxon>Asteraceae</taxon>
        <taxon>Asteroideae</taxon>
        <taxon>Anthemideae</taxon>
        <taxon>Anthemidinae</taxon>
        <taxon>Tanacetum</taxon>
    </lineage>
</organism>
<evidence type="ECO:0000313" key="3">
    <source>
        <dbReference type="EMBL" id="GEZ45592.1"/>
    </source>
</evidence>
<accession>A0A699IE83</accession>
<sequence length="518" mass="57649">MSTPKFSETHNLVAFLEKPTESEGFEQIIDFLNANPIKYALTVNPIIYTSCIKQFWATTKVNTVNGEEKIQALMDKKNVIITETNVRSDLQLEDDEGTECLPNATIFKQLTLMSAKTTAWNEFSSTMASAIIYLATNQKFNFSKYIFDNMRKKKPRKIRRKDTELPQTSVPIEVVADEAVYEEMYDSVERAATTATGLDEEHDRGIISKTQFTATLNEPSSIGTSSGSRPRRQETMRDATAQTRVLALETIKTNQALEIRSLKRRVKKLEKKAIKRTHKLNRLYKISSSRRIESSDEASLGDQKDASKQERIIDNLDADEGVTLVDETHGRNDQDMFDTGVLDDEELMAEKEVSTANPVTTAGEVVTTASAKVSDAATTPTISMNDITLAKALDALKSAKPMVKEPSVPVSAASTSLKVSAVSTTSTTVTTTIKAKGIVMQEPEETTIRTTIVPSQSLKDKGKPKMIKVEKPLKKKDQIMINEEVARNLEAQLQAELEEEERIARQKEEEANIALLAE</sequence>
<gene>
    <name evidence="3" type="ORF">Tci_517565</name>
</gene>
<name>A0A699IE83_TANCI</name>
<evidence type="ECO:0008006" key="4">
    <source>
        <dbReference type="Google" id="ProtNLM"/>
    </source>
</evidence>
<feature type="compositionally biased region" description="Polar residues" evidence="2">
    <location>
        <begin position="217"/>
        <end position="228"/>
    </location>
</feature>
<proteinExistence type="predicted"/>
<protein>
    <recommendedName>
        <fullName evidence="4">Xylulose kinase-1</fullName>
    </recommendedName>
</protein>
<feature type="coiled-coil region" evidence="1">
    <location>
        <begin position="479"/>
        <end position="517"/>
    </location>
</feature>
<dbReference type="EMBL" id="BKCJ010281033">
    <property type="protein sequence ID" value="GEZ45592.1"/>
    <property type="molecule type" value="Genomic_DNA"/>
</dbReference>
<evidence type="ECO:0000256" key="2">
    <source>
        <dbReference type="SAM" id="MobiDB-lite"/>
    </source>
</evidence>
<keyword evidence="1" id="KW-0175">Coiled coil</keyword>
<dbReference type="AlphaFoldDB" id="A0A699IE83"/>
<evidence type="ECO:0000256" key="1">
    <source>
        <dbReference type="SAM" id="Coils"/>
    </source>
</evidence>
<reference evidence="3" key="1">
    <citation type="journal article" date="2019" name="Sci. Rep.">
        <title>Draft genome of Tanacetum cinerariifolium, the natural source of mosquito coil.</title>
        <authorList>
            <person name="Yamashiro T."/>
            <person name="Shiraishi A."/>
            <person name="Satake H."/>
            <person name="Nakayama K."/>
        </authorList>
    </citation>
    <scope>NUCLEOTIDE SEQUENCE</scope>
</reference>
<feature type="coiled-coil region" evidence="1">
    <location>
        <begin position="252"/>
        <end position="279"/>
    </location>
</feature>
<comment type="caution">
    <text evidence="3">The sequence shown here is derived from an EMBL/GenBank/DDBJ whole genome shotgun (WGS) entry which is preliminary data.</text>
</comment>
<feature type="region of interest" description="Disordered" evidence="2">
    <location>
        <begin position="217"/>
        <end position="238"/>
    </location>
</feature>